<feature type="region of interest" description="Disordered" evidence="1">
    <location>
        <begin position="29"/>
        <end position="58"/>
    </location>
</feature>
<accession>A0AAV7VZF5</accession>
<organism evidence="2 3">
    <name type="scientific">Pleurodeles waltl</name>
    <name type="common">Iberian ribbed newt</name>
    <dbReference type="NCBI Taxonomy" id="8319"/>
    <lineage>
        <taxon>Eukaryota</taxon>
        <taxon>Metazoa</taxon>
        <taxon>Chordata</taxon>
        <taxon>Craniata</taxon>
        <taxon>Vertebrata</taxon>
        <taxon>Euteleostomi</taxon>
        <taxon>Amphibia</taxon>
        <taxon>Batrachia</taxon>
        <taxon>Caudata</taxon>
        <taxon>Salamandroidea</taxon>
        <taxon>Salamandridae</taxon>
        <taxon>Pleurodelinae</taxon>
        <taxon>Pleurodeles</taxon>
    </lineage>
</organism>
<proteinExistence type="predicted"/>
<name>A0AAV7VZF5_PLEWA</name>
<dbReference type="AlphaFoldDB" id="A0AAV7VZF5"/>
<gene>
    <name evidence="2" type="ORF">NDU88_002471</name>
</gene>
<dbReference type="Proteomes" id="UP001066276">
    <property type="component" value="Chromosome 1_2"/>
</dbReference>
<keyword evidence="3" id="KW-1185">Reference proteome</keyword>
<evidence type="ECO:0000313" key="3">
    <source>
        <dbReference type="Proteomes" id="UP001066276"/>
    </source>
</evidence>
<comment type="caution">
    <text evidence="2">The sequence shown here is derived from an EMBL/GenBank/DDBJ whole genome shotgun (WGS) entry which is preliminary data.</text>
</comment>
<protein>
    <submittedName>
        <fullName evidence="2">Uncharacterized protein</fullName>
    </submittedName>
</protein>
<sequence length="86" mass="9520">MHCAALLFADSNRHMTEFRYRRTWSKGRLPGTRKQEWSHKTADQSGAGTTQIPTFGDPETGTACGDLNLTRLVRPVACGDLVEARA</sequence>
<dbReference type="EMBL" id="JANPWB010000002">
    <property type="protein sequence ID" value="KAJ1207079.1"/>
    <property type="molecule type" value="Genomic_DNA"/>
</dbReference>
<evidence type="ECO:0000256" key="1">
    <source>
        <dbReference type="SAM" id="MobiDB-lite"/>
    </source>
</evidence>
<feature type="compositionally biased region" description="Polar residues" evidence="1">
    <location>
        <begin position="43"/>
        <end position="53"/>
    </location>
</feature>
<feature type="compositionally biased region" description="Basic and acidic residues" evidence="1">
    <location>
        <begin position="33"/>
        <end position="42"/>
    </location>
</feature>
<reference evidence="2" key="1">
    <citation type="journal article" date="2022" name="bioRxiv">
        <title>Sequencing and chromosome-scale assembly of the giantPleurodeles waltlgenome.</title>
        <authorList>
            <person name="Brown T."/>
            <person name="Elewa A."/>
            <person name="Iarovenko S."/>
            <person name="Subramanian E."/>
            <person name="Araus A.J."/>
            <person name="Petzold A."/>
            <person name="Susuki M."/>
            <person name="Suzuki K.-i.T."/>
            <person name="Hayashi T."/>
            <person name="Toyoda A."/>
            <person name="Oliveira C."/>
            <person name="Osipova E."/>
            <person name="Leigh N.D."/>
            <person name="Simon A."/>
            <person name="Yun M.H."/>
        </authorList>
    </citation>
    <scope>NUCLEOTIDE SEQUENCE</scope>
    <source>
        <strain evidence="2">20211129_DDA</strain>
        <tissue evidence="2">Liver</tissue>
    </source>
</reference>
<evidence type="ECO:0000313" key="2">
    <source>
        <dbReference type="EMBL" id="KAJ1207079.1"/>
    </source>
</evidence>